<dbReference type="EMBL" id="JAWDJX010000012">
    <property type="protein sequence ID" value="KAK3054393.1"/>
    <property type="molecule type" value="Genomic_DNA"/>
</dbReference>
<gene>
    <name evidence="2" type="ORF">LTR09_004661</name>
</gene>
<evidence type="ECO:0000256" key="1">
    <source>
        <dbReference type="SAM" id="MobiDB-lite"/>
    </source>
</evidence>
<sequence>MAPPRPSSPTSLLWAHQLKREHSYLLKRVQDLESSNKAHEDRIKTAEAAGKAVASGEIASLAKQIKDLEDIGLSKCVDAMEDDVPRKIDDVQADSEALTMQLAALQKDDLVAREEKKKSLNKDKALLNRIGEVEEGLKKYERGLELVGRKVNDQQISAIKEQLDGLTKRVMKEGSQMKLLVESIQQLEQAHDELRKANQGLEEQLRKRSDEPVERPKQAINRPSTVEDDASEGATPEVTTGRKKNHKWSGGGADRDIVKMGTTLFGDRLPKASAPKKDAAPRKAPIVPPKKPKPRKGPVPKAPLTPGVRKSHKWGGGGADRDIVAAGLSGDEGRKRKRSAEVEPEPPKSKAGKAVAGKAIVRSGRGWYEVVDSESPEQEGDSTLDKRGRHERKRYGGPSQDESQISGRPTKRRRLFPTLRSDEADLLEKGSGTRQMRTKRQTQKSIKLEEEDEEEGVSPAVPAARPGMKSARPNVFNSYGSAHSVVGGSKAKAPAINLQPEPRRTIPQDDD</sequence>
<comment type="caution">
    <text evidence="2">The sequence shown here is derived from an EMBL/GenBank/DDBJ whole genome shotgun (WGS) entry which is preliminary data.</text>
</comment>
<evidence type="ECO:0000313" key="2">
    <source>
        <dbReference type="EMBL" id="KAK3054393.1"/>
    </source>
</evidence>
<feature type="compositionally biased region" description="Basic and acidic residues" evidence="1">
    <location>
        <begin position="501"/>
        <end position="511"/>
    </location>
</feature>
<dbReference type="AlphaFoldDB" id="A0AAJ0DQ00"/>
<organism evidence="2 3">
    <name type="scientific">Extremus antarcticus</name>
    <dbReference type="NCBI Taxonomy" id="702011"/>
    <lineage>
        <taxon>Eukaryota</taxon>
        <taxon>Fungi</taxon>
        <taxon>Dikarya</taxon>
        <taxon>Ascomycota</taxon>
        <taxon>Pezizomycotina</taxon>
        <taxon>Dothideomycetes</taxon>
        <taxon>Dothideomycetidae</taxon>
        <taxon>Mycosphaerellales</taxon>
        <taxon>Extremaceae</taxon>
        <taxon>Extremus</taxon>
    </lineage>
</organism>
<dbReference type="Proteomes" id="UP001271007">
    <property type="component" value="Unassembled WGS sequence"/>
</dbReference>
<feature type="region of interest" description="Disordered" evidence="1">
    <location>
        <begin position="202"/>
        <end position="511"/>
    </location>
</feature>
<evidence type="ECO:0000313" key="3">
    <source>
        <dbReference type="Proteomes" id="UP001271007"/>
    </source>
</evidence>
<name>A0AAJ0DQ00_9PEZI</name>
<proteinExistence type="predicted"/>
<keyword evidence="3" id="KW-1185">Reference proteome</keyword>
<accession>A0AAJ0DQ00</accession>
<feature type="compositionally biased region" description="Basic and acidic residues" evidence="1">
    <location>
        <begin position="203"/>
        <end position="217"/>
    </location>
</feature>
<protein>
    <submittedName>
        <fullName evidence="2">Uncharacterized protein</fullName>
    </submittedName>
</protein>
<feature type="compositionally biased region" description="Basic and acidic residues" evidence="1">
    <location>
        <begin position="331"/>
        <end position="348"/>
    </location>
</feature>
<reference evidence="2" key="1">
    <citation type="submission" date="2023-04" db="EMBL/GenBank/DDBJ databases">
        <title>Black Yeasts Isolated from many extreme environments.</title>
        <authorList>
            <person name="Coleine C."/>
            <person name="Stajich J.E."/>
            <person name="Selbmann L."/>
        </authorList>
    </citation>
    <scope>NUCLEOTIDE SEQUENCE</scope>
    <source>
        <strain evidence="2">CCFEE 5312</strain>
    </source>
</reference>
<feature type="compositionally biased region" description="Acidic residues" evidence="1">
    <location>
        <begin position="371"/>
        <end position="382"/>
    </location>
</feature>